<name>A0A2J6RPB5_HYAVF</name>
<dbReference type="AlphaFoldDB" id="A0A2J6RPB5"/>
<evidence type="ECO:0000313" key="1">
    <source>
        <dbReference type="EMBL" id="PMD40353.1"/>
    </source>
</evidence>
<accession>A0A2J6RPB5</accession>
<protein>
    <recommendedName>
        <fullName evidence="3">Heterokaryon incompatibility domain-containing protein</fullName>
    </recommendedName>
</protein>
<sequence length="238" mass="26911">MALDRGGLFLDLSHQLDHLWYRKTWRRIIEGYSLREFTFSQDRVPAMAGITRYFASALEDVPILGLWTWLTCQGCVLYTIGSKYADQEGQVLEHLKLLDRAVQWRGTPYASPVESAQVKVEGAVQEIEIRPFTEGSSHKPPYFLVLGEDLKPTVKTKIPWRCAGQFDAGDASEAAIYLCLLLFSETKSSEPDYACEVFLILEPVEIRSAVKYKRVGMARIWGRSPTFNAAKTISIVLV</sequence>
<evidence type="ECO:0000313" key="2">
    <source>
        <dbReference type="Proteomes" id="UP000235786"/>
    </source>
</evidence>
<evidence type="ECO:0008006" key="3">
    <source>
        <dbReference type="Google" id="ProtNLM"/>
    </source>
</evidence>
<dbReference type="Proteomes" id="UP000235786">
    <property type="component" value="Unassembled WGS sequence"/>
</dbReference>
<proteinExistence type="predicted"/>
<dbReference type="OrthoDB" id="5347061at2759"/>
<dbReference type="EMBL" id="KZ613945">
    <property type="protein sequence ID" value="PMD40353.1"/>
    <property type="molecule type" value="Genomic_DNA"/>
</dbReference>
<organism evidence="1 2">
    <name type="scientific">Hyaloscypha variabilis (strain UAMH 11265 / GT02V1 / F)</name>
    <name type="common">Meliniomyces variabilis</name>
    <dbReference type="NCBI Taxonomy" id="1149755"/>
    <lineage>
        <taxon>Eukaryota</taxon>
        <taxon>Fungi</taxon>
        <taxon>Dikarya</taxon>
        <taxon>Ascomycota</taxon>
        <taxon>Pezizomycotina</taxon>
        <taxon>Leotiomycetes</taxon>
        <taxon>Helotiales</taxon>
        <taxon>Hyaloscyphaceae</taxon>
        <taxon>Hyaloscypha</taxon>
        <taxon>Hyaloscypha variabilis</taxon>
    </lineage>
</organism>
<reference evidence="1 2" key="1">
    <citation type="submission" date="2016-04" db="EMBL/GenBank/DDBJ databases">
        <title>A degradative enzymes factory behind the ericoid mycorrhizal symbiosis.</title>
        <authorList>
            <consortium name="DOE Joint Genome Institute"/>
            <person name="Martino E."/>
            <person name="Morin E."/>
            <person name="Grelet G."/>
            <person name="Kuo A."/>
            <person name="Kohler A."/>
            <person name="Daghino S."/>
            <person name="Barry K."/>
            <person name="Choi C."/>
            <person name="Cichocki N."/>
            <person name="Clum A."/>
            <person name="Copeland A."/>
            <person name="Hainaut M."/>
            <person name="Haridas S."/>
            <person name="Labutti K."/>
            <person name="Lindquist E."/>
            <person name="Lipzen A."/>
            <person name="Khouja H.-R."/>
            <person name="Murat C."/>
            <person name="Ohm R."/>
            <person name="Olson A."/>
            <person name="Spatafora J."/>
            <person name="Veneault-Fourrey C."/>
            <person name="Henrissat B."/>
            <person name="Grigoriev I."/>
            <person name="Martin F."/>
            <person name="Perotto S."/>
        </authorList>
    </citation>
    <scope>NUCLEOTIDE SEQUENCE [LARGE SCALE GENOMIC DNA]</scope>
    <source>
        <strain evidence="1 2">F</strain>
    </source>
</reference>
<gene>
    <name evidence="1" type="ORF">L207DRAFT_582562</name>
</gene>
<keyword evidence="2" id="KW-1185">Reference proteome</keyword>